<sequence>MIRIPASYLRGLAVLTLGATFVLSHAALAAPQGGSSQSDAQVQMAELLGDDLVEEHRTAGNELAENCYLEVQKHGTPQGKVVSRIVHECD</sequence>
<organism evidence="2 3">
    <name type="scientific">Microvirga aerilata</name>
    <dbReference type="NCBI Taxonomy" id="670292"/>
    <lineage>
        <taxon>Bacteria</taxon>
        <taxon>Pseudomonadati</taxon>
        <taxon>Pseudomonadota</taxon>
        <taxon>Alphaproteobacteria</taxon>
        <taxon>Hyphomicrobiales</taxon>
        <taxon>Methylobacteriaceae</taxon>
        <taxon>Microvirga</taxon>
    </lineage>
</organism>
<accession>A0A937CYT7</accession>
<keyword evidence="3" id="KW-1185">Reference proteome</keyword>
<proteinExistence type="predicted"/>
<evidence type="ECO:0000313" key="3">
    <source>
        <dbReference type="Proteomes" id="UP000605848"/>
    </source>
</evidence>
<dbReference type="AlphaFoldDB" id="A0A937CYT7"/>
<dbReference type="EMBL" id="JAEQMY010000076">
    <property type="protein sequence ID" value="MBL0407353.1"/>
    <property type="molecule type" value="Genomic_DNA"/>
</dbReference>
<dbReference type="RefSeq" id="WP_202064520.1">
    <property type="nucleotide sequence ID" value="NZ_JAEQMY010000076.1"/>
</dbReference>
<keyword evidence="1" id="KW-0732">Signal</keyword>
<feature type="chain" id="PRO_5037485426" evidence="1">
    <location>
        <begin position="30"/>
        <end position="90"/>
    </location>
</feature>
<comment type="caution">
    <text evidence="2">The sequence shown here is derived from an EMBL/GenBank/DDBJ whole genome shotgun (WGS) entry which is preliminary data.</text>
</comment>
<gene>
    <name evidence="2" type="ORF">JKG68_25875</name>
</gene>
<evidence type="ECO:0000313" key="2">
    <source>
        <dbReference type="EMBL" id="MBL0407353.1"/>
    </source>
</evidence>
<reference evidence="2" key="1">
    <citation type="submission" date="2021-01" db="EMBL/GenBank/DDBJ databases">
        <title>Microvirga sp.</title>
        <authorList>
            <person name="Kim M.K."/>
        </authorList>
    </citation>
    <scope>NUCLEOTIDE SEQUENCE</scope>
    <source>
        <strain evidence="2">5420S-16</strain>
    </source>
</reference>
<evidence type="ECO:0000256" key="1">
    <source>
        <dbReference type="SAM" id="SignalP"/>
    </source>
</evidence>
<dbReference type="Proteomes" id="UP000605848">
    <property type="component" value="Unassembled WGS sequence"/>
</dbReference>
<name>A0A937CYT7_9HYPH</name>
<feature type="signal peptide" evidence="1">
    <location>
        <begin position="1"/>
        <end position="29"/>
    </location>
</feature>
<protein>
    <submittedName>
        <fullName evidence="2">Uncharacterized protein</fullName>
    </submittedName>
</protein>